<dbReference type="AlphaFoldDB" id="A0A644ZDB3"/>
<dbReference type="CDD" id="cd03814">
    <property type="entry name" value="GT4-like"/>
    <property type="match status" value="1"/>
</dbReference>
<accession>A0A644ZDB3</accession>
<dbReference type="GO" id="GO:0016757">
    <property type="term" value="F:glycosyltransferase activity"/>
    <property type="evidence" value="ECO:0007669"/>
    <property type="project" value="UniProtKB-KW"/>
</dbReference>
<reference evidence="3" key="1">
    <citation type="submission" date="2019-08" db="EMBL/GenBank/DDBJ databases">
        <authorList>
            <person name="Kucharzyk K."/>
            <person name="Murdoch R.W."/>
            <person name="Higgins S."/>
            <person name="Loffler F."/>
        </authorList>
    </citation>
    <scope>NUCLEOTIDE SEQUENCE</scope>
</reference>
<dbReference type="Pfam" id="PF00534">
    <property type="entry name" value="Glycos_transf_1"/>
    <property type="match status" value="1"/>
</dbReference>
<name>A0A644ZDB3_9ZZZZ</name>
<protein>
    <submittedName>
        <fullName evidence="3">GDP-mannose-dependent alpha-mannosyltransferase</fullName>
        <ecNumber evidence="3">2.4.1.-</ecNumber>
    </submittedName>
</protein>
<dbReference type="SUPFAM" id="SSF53756">
    <property type="entry name" value="UDP-Glycosyltransferase/glycogen phosphorylase"/>
    <property type="match status" value="1"/>
</dbReference>
<gene>
    <name evidence="3" type="primary">mgtA_11</name>
    <name evidence="3" type="ORF">SDC9_85486</name>
</gene>
<organism evidence="3">
    <name type="scientific">bioreactor metagenome</name>
    <dbReference type="NCBI Taxonomy" id="1076179"/>
    <lineage>
        <taxon>unclassified sequences</taxon>
        <taxon>metagenomes</taxon>
        <taxon>ecological metagenomes</taxon>
    </lineage>
</organism>
<keyword evidence="3" id="KW-0328">Glycosyltransferase</keyword>
<dbReference type="EC" id="2.4.1.-" evidence="3"/>
<dbReference type="Pfam" id="PF13439">
    <property type="entry name" value="Glyco_transf_4"/>
    <property type="match status" value="1"/>
</dbReference>
<evidence type="ECO:0000259" key="1">
    <source>
        <dbReference type="Pfam" id="PF00534"/>
    </source>
</evidence>
<dbReference type="EMBL" id="VSSQ01008433">
    <property type="protein sequence ID" value="MPM38856.1"/>
    <property type="molecule type" value="Genomic_DNA"/>
</dbReference>
<proteinExistence type="predicted"/>
<evidence type="ECO:0000259" key="2">
    <source>
        <dbReference type="Pfam" id="PF13439"/>
    </source>
</evidence>
<dbReference type="InterPro" id="IPR028098">
    <property type="entry name" value="Glyco_trans_4-like_N"/>
</dbReference>
<keyword evidence="3" id="KW-0808">Transferase</keyword>
<sequence length="394" mass="45172">MENSFGAVVKVAFFADILTKDFDGAIKTMYQLIERIPSRGFEYTFYTGTRPKHSFKHNVIRIPAVRVPFNISYKMAVPRFRKIKLWLSLSKFNPDVIHITTPSALGFFGLNYAKKNNKPVLSVYHTHFISYMKYYFKYAPFLVKTAELLVKKMYQSFYNRCDVVYVPSVRIMKELEEYGVSKNVMKLWQRGINSHLFNPSKRDIRFIRRLTGNDNPCILFVSRLVWEKNVETLFGIYDEMESRGMEVNFIIAGNGVAEESARQRMKNAIFLGFLNHDDLATVYASSDVFVFTSISETYGNVVVEAMSSGCVPVIANGGGSQALVKNGVTGFLCEPDNPVDYIDKIKILLNNMEIREKMQQAGYEFVLPLSWDSLAEEYFNDMQRLAHGSSRNGE</sequence>
<dbReference type="PANTHER" id="PTHR45947">
    <property type="entry name" value="SULFOQUINOVOSYL TRANSFERASE SQD2"/>
    <property type="match status" value="1"/>
</dbReference>
<dbReference type="Gene3D" id="3.40.50.2000">
    <property type="entry name" value="Glycogen Phosphorylase B"/>
    <property type="match status" value="2"/>
</dbReference>
<feature type="domain" description="Glycosyltransferase subfamily 4-like N-terminal" evidence="2">
    <location>
        <begin position="24"/>
        <end position="193"/>
    </location>
</feature>
<dbReference type="InterPro" id="IPR001296">
    <property type="entry name" value="Glyco_trans_1"/>
</dbReference>
<evidence type="ECO:0000313" key="3">
    <source>
        <dbReference type="EMBL" id="MPM38856.1"/>
    </source>
</evidence>
<feature type="domain" description="Glycosyl transferase family 1" evidence="1">
    <location>
        <begin position="213"/>
        <end position="364"/>
    </location>
</feature>
<dbReference type="InterPro" id="IPR050194">
    <property type="entry name" value="Glycosyltransferase_grp1"/>
</dbReference>
<comment type="caution">
    <text evidence="3">The sequence shown here is derived from an EMBL/GenBank/DDBJ whole genome shotgun (WGS) entry which is preliminary data.</text>
</comment>
<dbReference type="PANTHER" id="PTHR45947:SF3">
    <property type="entry name" value="SULFOQUINOVOSYL TRANSFERASE SQD2"/>
    <property type="match status" value="1"/>
</dbReference>